<dbReference type="Pfam" id="PF04389">
    <property type="entry name" value="Peptidase_M28"/>
    <property type="match status" value="1"/>
</dbReference>
<dbReference type="EMBL" id="OU895877">
    <property type="protein sequence ID" value="CAG9799547.1"/>
    <property type="molecule type" value="Genomic_DNA"/>
</dbReference>
<gene>
    <name evidence="15" type="ORF">CHIRRI_LOCUS2512</name>
</gene>
<evidence type="ECO:0000313" key="15">
    <source>
        <dbReference type="EMBL" id="CAG9799547.1"/>
    </source>
</evidence>
<name>A0A9N9RNJ0_9DIPT</name>
<dbReference type="FunFam" id="3.40.630.10:FF:000029">
    <property type="entry name" value="Glutaminyl-peptide cyclotransferase"/>
    <property type="match status" value="1"/>
</dbReference>
<dbReference type="PANTHER" id="PTHR12283:SF6">
    <property type="entry name" value="GLUTAMINYL-PEPTIDE CYCLOTRANSFERASE-RELATED"/>
    <property type="match status" value="1"/>
</dbReference>
<dbReference type="GO" id="GO:0005576">
    <property type="term" value="C:extracellular region"/>
    <property type="evidence" value="ECO:0007669"/>
    <property type="project" value="UniProtKB-SubCell"/>
</dbReference>
<dbReference type="InterPro" id="IPR037457">
    <property type="entry name" value="M28_QC"/>
</dbReference>
<evidence type="ECO:0000256" key="9">
    <source>
        <dbReference type="ARBA" id="ARBA00022833"/>
    </source>
</evidence>
<dbReference type="AlphaFoldDB" id="A0A9N9RNJ0"/>
<accession>A0A9N9RNJ0</accession>
<evidence type="ECO:0000256" key="10">
    <source>
        <dbReference type="ARBA" id="ARBA00023157"/>
    </source>
</evidence>
<dbReference type="InterPro" id="IPR040234">
    <property type="entry name" value="QC/QCL"/>
</dbReference>
<dbReference type="PANTHER" id="PTHR12283">
    <property type="entry name" value="GLUTAMINYL-PEPTIDE CYCLOTRANSFERASE"/>
    <property type="match status" value="1"/>
</dbReference>
<dbReference type="InterPro" id="IPR007484">
    <property type="entry name" value="Peptidase_M28"/>
</dbReference>
<keyword evidence="13" id="KW-0732">Signal</keyword>
<keyword evidence="10" id="KW-1015">Disulfide bond</keyword>
<dbReference type="GO" id="GO:0016603">
    <property type="term" value="F:glutaminyl-peptide cyclotransferase activity"/>
    <property type="evidence" value="ECO:0007669"/>
    <property type="project" value="UniProtKB-EC"/>
</dbReference>
<evidence type="ECO:0000313" key="16">
    <source>
        <dbReference type="Proteomes" id="UP001153620"/>
    </source>
</evidence>
<evidence type="ECO:0000256" key="8">
    <source>
        <dbReference type="ARBA" id="ARBA00022723"/>
    </source>
</evidence>
<dbReference type="OrthoDB" id="3907302at2759"/>
<evidence type="ECO:0000256" key="4">
    <source>
        <dbReference type="ARBA" id="ARBA00012012"/>
    </source>
</evidence>
<evidence type="ECO:0000256" key="2">
    <source>
        <dbReference type="ARBA" id="ARBA00004613"/>
    </source>
</evidence>
<dbReference type="Gene3D" id="3.40.630.10">
    <property type="entry name" value="Zn peptidases"/>
    <property type="match status" value="1"/>
</dbReference>
<evidence type="ECO:0000256" key="1">
    <source>
        <dbReference type="ARBA" id="ARBA00000001"/>
    </source>
</evidence>
<evidence type="ECO:0000256" key="11">
    <source>
        <dbReference type="ARBA" id="ARBA00023315"/>
    </source>
</evidence>
<evidence type="ECO:0000256" key="3">
    <source>
        <dbReference type="ARBA" id="ARBA00006014"/>
    </source>
</evidence>
<evidence type="ECO:0000256" key="12">
    <source>
        <dbReference type="ARBA" id="ARBA00057903"/>
    </source>
</evidence>
<protein>
    <recommendedName>
        <fullName evidence="5">Glutaminyl-peptide cyclotransferase</fullName>
        <ecNumber evidence="4">2.3.2.5</ecNumber>
    </recommendedName>
</protein>
<dbReference type="GO" id="GO:0008270">
    <property type="term" value="F:zinc ion binding"/>
    <property type="evidence" value="ECO:0007669"/>
    <property type="project" value="TreeGrafter"/>
</dbReference>
<keyword evidence="6" id="KW-0964">Secreted</keyword>
<feature type="domain" description="Peptidase M28" evidence="14">
    <location>
        <begin position="94"/>
        <end position="314"/>
    </location>
</feature>
<keyword evidence="8" id="KW-0479">Metal-binding</keyword>
<proteinExistence type="inferred from homology"/>
<dbReference type="CDD" id="cd03880">
    <property type="entry name" value="M28_QC_like"/>
    <property type="match status" value="1"/>
</dbReference>
<evidence type="ECO:0000259" key="14">
    <source>
        <dbReference type="Pfam" id="PF04389"/>
    </source>
</evidence>
<evidence type="ECO:0000256" key="5">
    <source>
        <dbReference type="ARBA" id="ARBA00016861"/>
    </source>
</evidence>
<dbReference type="SUPFAM" id="SSF53187">
    <property type="entry name" value="Zn-dependent exopeptidases"/>
    <property type="match status" value="1"/>
</dbReference>
<comment type="function">
    <text evidence="12">Acts as a glutaminyl-peptide cyclotransferase. Responsible for the biosynthesis of pyroglutamyl peptides. Might be more efficient in the conversion of tri and tetrapeptides in vitro. Might have a relative preference for substrates containing hydrophobic amino acids in vitro.</text>
</comment>
<evidence type="ECO:0000256" key="7">
    <source>
        <dbReference type="ARBA" id="ARBA00022679"/>
    </source>
</evidence>
<feature type="signal peptide" evidence="13">
    <location>
        <begin position="1"/>
        <end position="21"/>
    </location>
</feature>
<dbReference type="EC" id="2.3.2.5" evidence="4"/>
<reference evidence="15" key="1">
    <citation type="submission" date="2022-01" db="EMBL/GenBank/DDBJ databases">
        <authorList>
            <person name="King R."/>
        </authorList>
    </citation>
    <scope>NUCLEOTIDE SEQUENCE</scope>
</reference>
<keyword evidence="7" id="KW-0808">Transferase</keyword>
<reference evidence="15" key="2">
    <citation type="submission" date="2022-10" db="EMBL/GenBank/DDBJ databases">
        <authorList>
            <consortium name="ENA_rothamsted_submissions"/>
            <consortium name="culmorum"/>
            <person name="King R."/>
        </authorList>
    </citation>
    <scope>NUCLEOTIDE SEQUENCE</scope>
</reference>
<keyword evidence="9" id="KW-0862">Zinc</keyword>
<comment type="similarity">
    <text evidence="3">Belongs to the glutaminyl-peptide cyclotransferase family.</text>
</comment>
<keyword evidence="16" id="KW-1185">Reference proteome</keyword>
<feature type="chain" id="PRO_5040337611" description="Glutaminyl-peptide cyclotransferase" evidence="13">
    <location>
        <begin position="22"/>
        <end position="336"/>
    </location>
</feature>
<comment type="catalytic activity">
    <reaction evidence="1">
        <text>N-terminal L-glutaminyl-[peptide] = N-terminal 5-oxo-L-prolyl-[peptide] + NH4(+)</text>
        <dbReference type="Rhea" id="RHEA:23652"/>
        <dbReference type="Rhea" id="RHEA-COMP:11736"/>
        <dbReference type="Rhea" id="RHEA-COMP:11846"/>
        <dbReference type="ChEBI" id="CHEBI:28938"/>
        <dbReference type="ChEBI" id="CHEBI:64722"/>
        <dbReference type="ChEBI" id="CHEBI:87215"/>
        <dbReference type="EC" id="2.3.2.5"/>
    </reaction>
</comment>
<evidence type="ECO:0000256" key="13">
    <source>
        <dbReference type="SAM" id="SignalP"/>
    </source>
</evidence>
<organism evidence="15 16">
    <name type="scientific">Chironomus riparius</name>
    <dbReference type="NCBI Taxonomy" id="315576"/>
    <lineage>
        <taxon>Eukaryota</taxon>
        <taxon>Metazoa</taxon>
        <taxon>Ecdysozoa</taxon>
        <taxon>Arthropoda</taxon>
        <taxon>Hexapoda</taxon>
        <taxon>Insecta</taxon>
        <taxon>Pterygota</taxon>
        <taxon>Neoptera</taxon>
        <taxon>Endopterygota</taxon>
        <taxon>Diptera</taxon>
        <taxon>Nematocera</taxon>
        <taxon>Chironomoidea</taxon>
        <taxon>Chironomidae</taxon>
        <taxon>Chironominae</taxon>
        <taxon>Chironomus</taxon>
    </lineage>
</organism>
<sequence>MRLSVALTLFYLCFFKQSLGALNYQDALKIAQLDDQKHFDNALQNILIPRVASTDGSKKVQNFIIGEMESMGMTVELDSFYDNAPIFGKINFVNIVGKINPNADRFLMLSAHYDSKYFPDNKFVGATDSAVPCALMLNIVKTTLPYIQNVLKDKNLGLMLVFFDGEEAFEQWSDNDSLYGSRHLAKKWEQTKYKNEKEIDRINVMVLLDLIGSGNARFVCSTPNTCPLNKRLTQIENTLREASSLKAIGNGNRNMFLNSYRNLGVSDDHIPFQKRGVSILHLIPMSFPPTWHTNDDDGRNLNHNSIYNFNKVMRIFVLDYLTTCVNNPKSRNCSFK</sequence>
<dbReference type="Proteomes" id="UP001153620">
    <property type="component" value="Chromosome 1"/>
</dbReference>
<comment type="subcellular location">
    <subcellularLocation>
        <location evidence="2">Secreted</location>
    </subcellularLocation>
</comment>
<keyword evidence="11" id="KW-0012">Acyltransferase</keyword>
<evidence type="ECO:0000256" key="6">
    <source>
        <dbReference type="ARBA" id="ARBA00022525"/>
    </source>
</evidence>